<dbReference type="GO" id="GO:0003700">
    <property type="term" value="F:DNA-binding transcription factor activity"/>
    <property type="evidence" value="ECO:0007669"/>
    <property type="project" value="TreeGrafter"/>
</dbReference>
<dbReference type="InterPro" id="IPR050397">
    <property type="entry name" value="Env_Response_Regulators"/>
</dbReference>
<reference evidence="6 7" key="1">
    <citation type="submission" date="2020-08" db="EMBL/GenBank/DDBJ databases">
        <title>Genome sequence of Tessaracoccus defluvii JCM 17540T.</title>
        <authorList>
            <person name="Hyun D.-W."/>
            <person name="Bae J.-W."/>
        </authorList>
    </citation>
    <scope>NUCLEOTIDE SEQUENCE [LARGE SCALE GENOMIC DNA]</scope>
    <source>
        <strain evidence="6 7">JCM 17540</strain>
    </source>
</reference>
<keyword evidence="3" id="KW-0804">Transcription</keyword>
<dbReference type="InterPro" id="IPR014710">
    <property type="entry name" value="RmlC-like_jellyroll"/>
</dbReference>
<dbReference type="SMART" id="SM00100">
    <property type="entry name" value="cNMP"/>
    <property type="match status" value="1"/>
</dbReference>
<evidence type="ECO:0000256" key="1">
    <source>
        <dbReference type="ARBA" id="ARBA00023015"/>
    </source>
</evidence>
<sequence length="227" mass="24617">MADDDLCVTRVPIFRGLTRAEQLRVAKFARPMQVSRGDTVQLPGQPTSRLLVMHSGRLKVSHESLNGQEQILRTVTDGDVVGERAFLTGHRPCDLVVALEDSRMCVFDHADLAALLRDYPDISQRMLRTLSDRLSSVERLLAAVTSSDVTARVAAYLLDLPGTFVDGAVDVELPMAKQEVARYLGTTPETLSRRLAALAAAGTIGLVGRRGIRILDADALEEAATPG</sequence>
<accession>A0A7H0H2E6</accession>
<evidence type="ECO:0000256" key="3">
    <source>
        <dbReference type="ARBA" id="ARBA00023163"/>
    </source>
</evidence>
<dbReference type="Pfam" id="PF13545">
    <property type="entry name" value="HTH_Crp_2"/>
    <property type="match status" value="1"/>
</dbReference>
<dbReference type="RefSeq" id="WP_187719850.1">
    <property type="nucleotide sequence ID" value="NZ_BAABBL010000008.1"/>
</dbReference>
<dbReference type="Gene3D" id="1.10.10.10">
    <property type="entry name" value="Winged helix-like DNA-binding domain superfamily/Winged helix DNA-binding domain"/>
    <property type="match status" value="1"/>
</dbReference>
<dbReference type="EMBL" id="CP060789">
    <property type="protein sequence ID" value="QNP54712.1"/>
    <property type="molecule type" value="Genomic_DNA"/>
</dbReference>
<dbReference type="Gene3D" id="2.60.120.10">
    <property type="entry name" value="Jelly Rolls"/>
    <property type="match status" value="1"/>
</dbReference>
<keyword evidence="7" id="KW-1185">Reference proteome</keyword>
<dbReference type="CDD" id="cd00038">
    <property type="entry name" value="CAP_ED"/>
    <property type="match status" value="1"/>
</dbReference>
<dbReference type="GO" id="GO:0005829">
    <property type="term" value="C:cytosol"/>
    <property type="evidence" value="ECO:0007669"/>
    <property type="project" value="TreeGrafter"/>
</dbReference>
<protein>
    <submittedName>
        <fullName evidence="6">Crp/Fnr family transcriptional regulator</fullName>
    </submittedName>
</protein>
<dbReference type="PROSITE" id="PS50042">
    <property type="entry name" value="CNMP_BINDING_3"/>
    <property type="match status" value="1"/>
</dbReference>
<dbReference type="PROSITE" id="PS51063">
    <property type="entry name" value="HTH_CRP_2"/>
    <property type="match status" value="1"/>
</dbReference>
<organism evidence="6 7">
    <name type="scientific">Tessaracoccus defluvii</name>
    <dbReference type="NCBI Taxonomy" id="1285901"/>
    <lineage>
        <taxon>Bacteria</taxon>
        <taxon>Bacillati</taxon>
        <taxon>Actinomycetota</taxon>
        <taxon>Actinomycetes</taxon>
        <taxon>Propionibacteriales</taxon>
        <taxon>Propionibacteriaceae</taxon>
        <taxon>Tessaracoccus</taxon>
    </lineage>
</organism>
<dbReference type="Pfam" id="PF00027">
    <property type="entry name" value="cNMP_binding"/>
    <property type="match status" value="1"/>
</dbReference>
<name>A0A7H0H2E6_9ACTN</name>
<dbReference type="AlphaFoldDB" id="A0A7H0H2E6"/>
<dbReference type="InterPro" id="IPR012318">
    <property type="entry name" value="HTH_CRP"/>
</dbReference>
<dbReference type="InterPro" id="IPR000595">
    <property type="entry name" value="cNMP-bd_dom"/>
</dbReference>
<dbReference type="GO" id="GO:0003677">
    <property type="term" value="F:DNA binding"/>
    <property type="evidence" value="ECO:0007669"/>
    <property type="project" value="UniProtKB-KW"/>
</dbReference>
<dbReference type="InterPro" id="IPR018490">
    <property type="entry name" value="cNMP-bd_dom_sf"/>
</dbReference>
<feature type="domain" description="HTH crp-type" evidence="5">
    <location>
        <begin position="147"/>
        <end position="218"/>
    </location>
</feature>
<proteinExistence type="predicted"/>
<keyword evidence="1" id="KW-0805">Transcription regulation</keyword>
<dbReference type="PRINTS" id="PR00034">
    <property type="entry name" value="HTHCRP"/>
</dbReference>
<dbReference type="InterPro" id="IPR036390">
    <property type="entry name" value="WH_DNA-bd_sf"/>
</dbReference>
<dbReference type="Proteomes" id="UP000516117">
    <property type="component" value="Chromosome"/>
</dbReference>
<gene>
    <name evidence="6" type="ORF">H9L22_10385</name>
</gene>
<keyword evidence="2" id="KW-0238">DNA-binding</keyword>
<evidence type="ECO:0000259" key="5">
    <source>
        <dbReference type="PROSITE" id="PS51063"/>
    </source>
</evidence>
<dbReference type="PANTHER" id="PTHR24567:SF26">
    <property type="entry name" value="REGULATORY PROTEIN YEIL"/>
    <property type="match status" value="1"/>
</dbReference>
<evidence type="ECO:0000256" key="2">
    <source>
        <dbReference type="ARBA" id="ARBA00023125"/>
    </source>
</evidence>
<dbReference type="KEGG" id="tdf:H9L22_10385"/>
<evidence type="ECO:0000313" key="7">
    <source>
        <dbReference type="Proteomes" id="UP000516117"/>
    </source>
</evidence>
<dbReference type="SUPFAM" id="SSF51206">
    <property type="entry name" value="cAMP-binding domain-like"/>
    <property type="match status" value="1"/>
</dbReference>
<feature type="domain" description="Cyclic nucleotide-binding" evidence="4">
    <location>
        <begin position="13"/>
        <end position="133"/>
    </location>
</feature>
<dbReference type="SUPFAM" id="SSF46785">
    <property type="entry name" value="Winged helix' DNA-binding domain"/>
    <property type="match status" value="1"/>
</dbReference>
<dbReference type="SMART" id="SM00419">
    <property type="entry name" value="HTH_CRP"/>
    <property type="match status" value="1"/>
</dbReference>
<dbReference type="InterPro" id="IPR036388">
    <property type="entry name" value="WH-like_DNA-bd_sf"/>
</dbReference>
<dbReference type="PANTHER" id="PTHR24567">
    <property type="entry name" value="CRP FAMILY TRANSCRIPTIONAL REGULATORY PROTEIN"/>
    <property type="match status" value="1"/>
</dbReference>
<evidence type="ECO:0000259" key="4">
    <source>
        <dbReference type="PROSITE" id="PS50042"/>
    </source>
</evidence>
<evidence type="ECO:0000313" key="6">
    <source>
        <dbReference type="EMBL" id="QNP54712.1"/>
    </source>
</evidence>